<evidence type="ECO:0000256" key="5">
    <source>
        <dbReference type="ARBA" id="ARBA00023014"/>
    </source>
</evidence>
<name>A0A362X5D8_9FLAO</name>
<evidence type="ECO:0000256" key="2">
    <source>
        <dbReference type="ARBA" id="ARBA00022723"/>
    </source>
</evidence>
<dbReference type="GO" id="GO:0016491">
    <property type="term" value="F:oxidoreductase activity"/>
    <property type="evidence" value="ECO:0007669"/>
    <property type="project" value="UniProtKB-KW"/>
</dbReference>
<evidence type="ECO:0000313" key="8">
    <source>
        <dbReference type="Proteomes" id="UP000251545"/>
    </source>
</evidence>
<feature type="domain" description="Cysteine-rich" evidence="6">
    <location>
        <begin position="32"/>
        <end position="102"/>
    </location>
</feature>
<protein>
    <submittedName>
        <fullName evidence="7">Cysteine-rich domain-containing protein</fullName>
    </submittedName>
</protein>
<accession>A0A362X5D8</accession>
<dbReference type="AlphaFoldDB" id="A0A362X5D8"/>
<dbReference type="GO" id="GO:0046872">
    <property type="term" value="F:metal ion binding"/>
    <property type="evidence" value="ECO:0007669"/>
    <property type="project" value="UniProtKB-KW"/>
</dbReference>
<dbReference type="InterPro" id="IPR051460">
    <property type="entry name" value="HdrC_iron-sulfur_subunit"/>
</dbReference>
<keyword evidence="2" id="KW-0479">Metal-binding</keyword>
<keyword evidence="1" id="KW-0004">4Fe-4S</keyword>
<keyword evidence="4" id="KW-0408">Iron</keyword>
<dbReference type="EMBL" id="PVEO01000002">
    <property type="protein sequence ID" value="PQV50241.1"/>
    <property type="molecule type" value="Genomic_DNA"/>
</dbReference>
<evidence type="ECO:0000256" key="3">
    <source>
        <dbReference type="ARBA" id="ARBA00023002"/>
    </source>
</evidence>
<dbReference type="PANTHER" id="PTHR43255">
    <property type="entry name" value="IRON-SULFUR-BINDING OXIDOREDUCTASE FADF-RELATED-RELATED"/>
    <property type="match status" value="1"/>
</dbReference>
<keyword evidence="3" id="KW-0560">Oxidoreductase</keyword>
<evidence type="ECO:0000256" key="1">
    <source>
        <dbReference type="ARBA" id="ARBA00022485"/>
    </source>
</evidence>
<dbReference type="Pfam" id="PF02754">
    <property type="entry name" value="CCG"/>
    <property type="match status" value="2"/>
</dbReference>
<evidence type="ECO:0000256" key="4">
    <source>
        <dbReference type="ARBA" id="ARBA00023004"/>
    </source>
</evidence>
<reference evidence="7 8" key="1">
    <citation type="submission" date="2018-02" db="EMBL/GenBank/DDBJ databases">
        <title>Genomic Encyclopedia of Archaeal and Bacterial Type Strains, Phase II (KMG-II): from individual species to whole genera.</title>
        <authorList>
            <person name="Goeker M."/>
        </authorList>
    </citation>
    <scope>NUCLEOTIDE SEQUENCE [LARGE SCALE GENOMIC DNA]</scope>
    <source>
        <strain evidence="7 8">DSM 21165</strain>
    </source>
</reference>
<evidence type="ECO:0000313" key="7">
    <source>
        <dbReference type="EMBL" id="PQV50241.1"/>
    </source>
</evidence>
<dbReference type="PANTHER" id="PTHR43255:SF1">
    <property type="entry name" value="IRON-SULFUR-BINDING OXIDOREDUCTASE FADF-RELATED"/>
    <property type="match status" value="1"/>
</dbReference>
<dbReference type="Proteomes" id="UP000251545">
    <property type="component" value="Unassembled WGS sequence"/>
</dbReference>
<comment type="caution">
    <text evidence="7">The sequence shown here is derived from an EMBL/GenBank/DDBJ whole genome shotgun (WGS) entry which is preliminary data.</text>
</comment>
<dbReference type="InterPro" id="IPR004017">
    <property type="entry name" value="Cys_rich_dom"/>
</dbReference>
<feature type="domain" description="Cysteine-rich" evidence="6">
    <location>
        <begin position="148"/>
        <end position="235"/>
    </location>
</feature>
<dbReference type="RefSeq" id="WP_105472825.1">
    <property type="nucleotide sequence ID" value="NZ_PVEO01000002.1"/>
</dbReference>
<keyword evidence="5" id="KW-0411">Iron-sulfur</keyword>
<sequence length="263" mass="29179">MSETLKVKTMAEFMAEGKQPEILFWVGSAGSYDDRAKKITKAFVKILNAANVDFAVLGQEESSTGDIAKRAGNEFLFQMQAVMNIELLNGYEIKKIVTCDPHSYNCIKNEYPSLGGSYQVFHHTQYIKDLIASGRLKVSGDTYKGKRITFHDPCYLGRANNEYNAPREVLQNTKANLVEMKRHKSTALCCGAGGAQMFKEPEKGDKDINILRTEDALETNPNIIATGCPYCNTMMTDGIKAKEKEAEIEVLDIAELIANTGNL</sequence>
<organism evidence="7 8">
    <name type="scientific">Jejuia pallidilutea</name>
    <dbReference type="NCBI Taxonomy" id="504487"/>
    <lineage>
        <taxon>Bacteria</taxon>
        <taxon>Pseudomonadati</taxon>
        <taxon>Bacteroidota</taxon>
        <taxon>Flavobacteriia</taxon>
        <taxon>Flavobacteriales</taxon>
        <taxon>Flavobacteriaceae</taxon>
        <taxon>Jejuia</taxon>
    </lineage>
</organism>
<evidence type="ECO:0000259" key="6">
    <source>
        <dbReference type="Pfam" id="PF02754"/>
    </source>
</evidence>
<proteinExistence type="predicted"/>
<dbReference type="GO" id="GO:0005886">
    <property type="term" value="C:plasma membrane"/>
    <property type="evidence" value="ECO:0007669"/>
    <property type="project" value="TreeGrafter"/>
</dbReference>
<gene>
    <name evidence="7" type="ORF">CLV33_102100</name>
</gene>
<dbReference type="GO" id="GO:0051539">
    <property type="term" value="F:4 iron, 4 sulfur cluster binding"/>
    <property type="evidence" value="ECO:0007669"/>
    <property type="project" value="UniProtKB-KW"/>
</dbReference>